<dbReference type="Proteomes" id="UP000006535">
    <property type="component" value="Segment"/>
</dbReference>
<name>E3SQA6_9CAUD</name>
<proteinExistence type="predicted"/>
<protein>
    <submittedName>
        <fullName evidence="1">Uncharacterized protein</fullName>
    </submittedName>
</protein>
<accession>E3SQA6</accession>
<organism evidence="1 2">
    <name type="scientific">Synechococcus phage Syn19</name>
    <dbReference type="NCBI Taxonomy" id="445684"/>
    <lineage>
        <taxon>Viruses</taxon>
        <taxon>Duplodnaviria</taxon>
        <taxon>Heunggongvirae</taxon>
        <taxon>Uroviricota</taxon>
        <taxon>Caudoviricetes</taxon>
        <taxon>Pantevenvirales</taxon>
        <taxon>Kyanoviridae</taxon>
        <taxon>Pontusvirus</taxon>
        <taxon>Pontusvirus syn19</taxon>
    </lineage>
</organism>
<sequence length="102" mass="11542">MQFQMKDVKLIRMITGEEIIAEVLDWKDGVLTIKNALLVIPQQNQVGFAPWATVIDPEHPEIGLDMKHVIYSVEVAPAVADQYNQIFGNKIITTPEEKKLIL</sequence>
<evidence type="ECO:0000313" key="2">
    <source>
        <dbReference type="Proteomes" id="UP000006535"/>
    </source>
</evidence>
<dbReference type="Gene3D" id="2.30.30.100">
    <property type="match status" value="1"/>
</dbReference>
<dbReference type="OrthoDB" id="22174at10239"/>
<evidence type="ECO:0000313" key="1">
    <source>
        <dbReference type="EMBL" id="ADO99416.1"/>
    </source>
</evidence>
<dbReference type="KEGG" id="vg:10328428"/>
<dbReference type="EMBL" id="GU071106">
    <property type="protein sequence ID" value="ADO99416.1"/>
    <property type="molecule type" value="Genomic_DNA"/>
</dbReference>
<reference evidence="1 2" key="1">
    <citation type="journal article" date="2010" name="Environ. Microbiol.">
        <title>Genomic analysis of oceanic cyanobacterial myoviruses compared with T4-like myoviruses from diverse hosts and environments.</title>
        <authorList>
            <person name="Sullivan M.B."/>
            <person name="Huang K.H."/>
            <person name="Ignacio-Espinoza J.C."/>
            <person name="Berlin A.M."/>
            <person name="Kelly L."/>
            <person name="Weigele P.R."/>
            <person name="DeFrancesco A.S."/>
            <person name="Kern S.E."/>
            <person name="Thompson L.R."/>
            <person name="Young S."/>
            <person name="Yandava C."/>
            <person name="Fu R."/>
            <person name="Krastins B."/>
            <person name="Chase M."/>
            <person name="Sarracino D."/>
            <person name="Osburne M.S."/>
            <person name="Henn M.R."/>
            <person name="Chisholm S.W."/>
        </authorList>
    </citation>
    <scope>NUCLEOTIDE SEQUENCE [LARGE SCALE GENOMIC DNA]</scope>
    <source>
        <strain evidence="1">Syn19</strain>
    </source>
</reference>
<gene>
    <name evidence="1" type="ORF">Syn19_141</name>
</gene>
<keyword evidence="2" id="KW-1185">Reference proteome</keyword>
<dbReference type="GeneID" id="10328428"/>
<dbReference type="RefSeq" id="YP_004323974.1">
    <property type="nucleotide sequence ID" value="NC_015286.1"/>
</dbReference>